<comment type="catalytic activity">
    <reaction evidence="18 19">
        <text>alpha-ribazole 5'-phosphate + adenosylcob(III)inamide-GDP = adenosylcob(III)alamin 5'-phosphate + GMP + H(+)</text>
        <dbReference type="Rhea" id="RHEA:23560"/>
        <dbReference type="ChEBI" id="CHEBI:15378"/>
        <dbReference type="ChEBI" id="CHEBI:57918"/>
        <dbReference type="ChEBI" id="CHEBI:58115"/>
        <dbReference type="ChEBI" id="CHEBI:60487"/>
        <dbReference type="ChEBI" id="CHEBI:60493"/>
        <dbReference type="EC" id="2.7.8.26"/>
    </reaction>
</comment>
<dbReference type="PANTHER" id="PTHR34148">
    <property type="entry name" value="ADENOSYLCOBINAMIDE-GDP RIBAZOLETRANSFERASE"/>
    <property type="match status" value="1"/>
</dbReference>
<evidence type="ECO:0000256" key="14">
    <source>
        <dbReference type="ARBA" id="ARBA00025228"/>
    </source>
</evidence>
<comment type="pathway">
    <text evidence="3 19">Cofactor biosynthesis; adenosylcobalamin biosynthesis; adenosylcobalamin from cob(II)yrinate a,c-diamide: step 7/7.</text>
</comment>
<feature type="transmembrane region" description="Helical" evidence="19">
    <location>
        <begin position="175"/>
        <end position="194"/>
    </location>
</feature>
<keyword evidence="13 19" id="KW-0472">Membrane</keyword>
<keyword evidence="12 19" id="KW-1133">Transmembrane helix</keyword>
<feature type="transmembrane region" description="Helical" evidence="19">
    <location>
        <begin position="230"/>
        <end position="251"/>
    </location>
</feature>
<reference evidence="21" key="1">
    <citation type="submission" date="2017-06" db="EMBL/GenBank/DDBJ databases">
        <authorList>
            <person name="Varghese N."/>
            <person name="Submissions S."/>
        </authorList>
    </citation>
    <scope>NUCLEOTIDE SEQUENCE [LARGE SCALE GENOMIC DNA]</scope>
    <source>
        <strain evidence="21">DSM 44485</strain>
    </source>
</reference>
<proteinExistence type="inferred from homology"/>
<dbReference type="EC" id="2.7.8.26" evidence="5 19"/>
<evidence type="ECO:0000256" key="8">
    <source>
        <dbReference type="ARBA" id="ARBA00022573"/>
    </source>
</evidence>
<accession>A0A238YA74</accession>
<keyword evidence="21" id="KW-1185">Reference proteome</keyword>
<feature type="transmembrane region" description="Helical" evidence="19">
    <location>
        <begin position="200"/>
        <end position="218"/>
    </location>
</feature>
<evidence type="ECO:0000256" key="9">
    <source>
        <dbReference type="ARBA" id="ARBA00022679"/>
    </source>
</evidence>
<name>A0A238YA74_9ACTN</name>
<evidence type="ECO:0000256" key="19">
    <source>
        <dbReference type="HAMAP-Rule" id="MF_00719"/>
    </source>
</evidence>
<evidence type="ECO:0000256" key="12">
    <source>
        <dbReference type="ARBA" id="ARBA00022989"/>
    </source>
</evidence>
<keyword evidence="11 19" id="KW-0460">Magnesium</keyword>
<comment type="function">
    <text evidence="14 19">Joins adenosylcobinamide-GDP and alpha-ribazole to generate adenosylcobalamin (Ado-cobalamin). Also synthesizes adenosylcobalamin 5'-phosphate from adenosylcobinamide-GDP and alpha-ribazole 5'-phosphate.</text>
</comment>
<evidence type="ECO:0000313" key="20">
    <source>
        <dbReference type="EMBL" id="SNR68135.1"/>
    </source>
</evidence>
<keyword evidence="10 19" id="KW-0812">Transmembrane</keyword>
<keyword evidence="7 19" id="KW-1003">Cell membrane</keyword>
<evidence type="ECO:0000256" key="16">
    <source>
        <dbReference type="ARBA" id="ARBA00032853"/>
    </source>
</evidence>
<evidence type="ECO:0000256" key="6">
    <source>
        <dbReference type="ARBA" id="ARBA00015850"/>
    </source>
</evidence>
<evidence type="ECO:0000256" key="13">
    <source>
        <dbReference type="ARBA" id="ARBA00023136"/>
    </source>
</evidence>
<evidence type="ECO:0000256" key="3">
    <source>
        <dbReference type="ARBA" id="ARBA00004663"/>
    </source>
</evidence>
<dbReference type="AlphaFoldDB" id="A0A238YA74"/>
<protein>
    <recommendedName>
        <fullName evidence="6 19">Adenosylcobinamide-GDP ribazoletransferase</fullName>
        <ecNumber evidence="5 19">2.7.8.26</ecNumber>
    </recommendedName>
    <alternativeName>
        <fullName evidence="16 19">Cobalamin synthase</fullName>
    </alternativeName>
    <alternativeName>
        <fullName evidence="15 19">Cobalamin-5'-phosphate synthase</fullName>
    </alternativeName>
</protein>
<feature type="transmembrane region" description="Helical" evidence="19">
    <location>
        <begin position="133"/>
        <end position="155"/>
    </location>
</feature>
<evidence type="ECO:0000256" key="15">
    <source>
        <dbReference type="ARBA" id="ARBA00032605"/>
    </source>
</evidence>
<dbReference type="GO" id="GO:0005886">
    <property type="term" value="C:plasma membrane"/>
    <property type="evidence" value="ECO:0007669"/>
    <property type="project" value="UniProtKB-SubCell"/>
</dbReference>
<dbReference type="Pfam" id="PF02654">
    <property type="entry name" value="CobS"/>
    <property type="match status" value="1"/>
</dbReference>
<dbReference type="GO" id="GO:0008818">
    <property type="term" value="F:cobalamin 5'-phosphate synthase activity"/>
    <property type="evidence" value="ECO:0007669"/>
    <property type="project" value="UniProtKB-UniRule"/>
</dbReference>
<keyword evidence="9 19" id="KW-0808">Transferase</keyword>
<dbReference type="RefSeq" id="WP_089312480.1">
    <property type="nucleotide sequence ID" value="NZ_FZNP01000005.1"/>
</dbReference>
<evidence type="ECO:0000256" key="5">
    <source>
        <dbReference type="ARBA" id="ARBA00013200"/>
    </source>
</evidence>
<evidence type="ECO:0000256" key="17">
    <source>
        <dbReference type="ARBA" id="ARBA00048623"/>
    </source>
</evidence>
<dbReference type="HAMAP" id="MF_00719">
    <property type="entry name" value="CobS"/>
    <property type="match status" value="1"/>
</dbReference>
<comment type="subcellular location">
    <subcellularLocation>
        <location evidence="2 19">Cell membrane</location>
        <topology evidence="2 19">Multi-pass membrane protein</topology>
    </subcellularLocation>
</comment>
<feature type="transmembrane region" description="Helical" evidence="19">
    <location>
        <begin position="44"/>
        <end position="73"/>
    </location>
</feature>
<dbReference type="Proteomes" id="UP000198420">
    <property type="component" value="Unassembled WGS sequence"/>
</dbReference>
<evidence type="ECO:0000256" key="10">
    <source>
        <dbReference type="ARBA" id="ARBA00022692"/>
    </source>
</evidence>
<evidence type="ECO:0000256" key="11">
    <source>
        <dbReference type="ARBA" id="ARBA00022842"/>
    </source>
</evidence>
<comment type="cofactor">
    <cofactor evidence="1 19">
        <name>Mg(2+)</name>
        <dbReference type="ChEBI" id="CHEBI:18420"/>
    </cofactor>
</comment>
<sequence>MTAGLRLAVTLLTVVPLGTGRVDRDAARSAMLLAPAAGLIPGGAAALVLLAGGPLGLSGLLAAALAVAAAAAVTRALHLDGLADLADGLGSGRPAAEALAIMKRSDIGPFGVVTLLLTLLIQVAALASAPQPALAAVVASVTGRLALAWACRTGVPSARPGGLGALVAGTVPTRAALAATAAVVAAAAAAGLAAGGLGGALHGAAAVAAGLAAALLALRRAVRRLGGVTGDVFGALVEVAATAALIALAALP</sequence>
<dbReference type="PANTHER" id="PTHR34148:SF1">
    <property type="entry name" value="ADENOSYLCOBINAMIDE-GDP RIBAZOLETRANSFERASE"/>
    <property type="match status" value="1"/>
</dbReference>
<comment type="similarity">
    <text evidence="4 19">Belongs to the CobS family.</text>
</comment>
<evidence type="ECO:0000256" key="4">
    <source>
        <dbReference type="ARBA" id="ARBA00010561"/>
    </source>
</evidence>
<dbReference type="EMBL" id="FZNP01000005">
    <property type="protein sequence ID" value="SNR68135.1"/>
    <property type="molecule type" value="Genomic_DNA"/>
</dbReference>
<evidence type="ECO:0000256" key="7">
    <source>
        <dbReference type="ARBA" id="ARBA00022475"/>
    </source>
</evidence>
<evidence type="ECO:0000256" key="1">
    <source>
        <dbReference type="ARBA" id="ARBA00001946"/>
    </source>
</evidence>
<keyword evidence="8 19" id="KW-0169">Cobalamin biosynthesis</keyword>
<evidence type="ECO:0000313" key="21">
    <source>
        <dbReference type="Proteomes" id="UP000198420"/>
    </source>
</evidence>
<comment type="catalytic activity">
    <reaction evidence="17 19">
        <text>alpha-ribazole + adenosylcob(III)inamide-GDP = adenosylcob(III)alamin + GMP + H(+)</text>
        <dbReference type="Rhea" id="RHEA:16049"/>
        <dbReference type="ChEBI" id="CHEBI:10329"/>
        <dbReference type="ChEBI" id="CHEBI:15378"/>
        <dbReference type="ChEBI" id="CHEBI:18408"/>
        <dbReference type="ChEBI" id="CHEBI:58115"/>
        <dbReference type="ChEBI" id="CHEBI:60487"/>
        <dbReference type="EC" id="2.7.8.26"/>
    </reaction>
</comment>
<dbReference type="OrthoDB" id="9794223at2"/>
<dbReference type="GO" id="GO:0009236">
    <property type="term" value="P:cobalamin biosynthetic process"/>
    <property type="evidence" value="ECO:0007669"/>
    <property type="project" value="UniProtKB-UniRule"/>
</dbReference>
<dbReference type="UniPathway" id="UPA00148">
    <property type="reaction ID" value="UER00238"/>
</dbReference>
<dbReference type="GO" id="GO:0051073">
    <property type="term" value="F:adenosylcobinamide-GDP ribazoletransferase activity"/>
    <property type="evidence" value="ECO:0007669"/>
    <property type="project" value="UniProtKB-UniRule"/>
</dbReference>
<evidence type="ECO:0000256" key="2">
    <source>
        <dbReference type="ARBA" id="ARBA00004651"/>
    </source>
</evidence>
<dbReference type="InterPro" id="IPR003805">
    <property type="entry name" value="CobS"/>
</dbReference>
<feature type="transmembrane region" description="Helical" evidence="19">
    <location>
        <begin position="107"/>
        <end position="127"/>
    </location>
</feature>
<gene>
    <name evidence="19" type="primary">cobS</name>
    <name evidence="20" type="ORF">SAMN06265355_105392</name>
</gene>
<evidence type="ECO:0000256" key="18">
    <source>
        <dbReference type="ARBA" id="ARBA00049504"/>
    </source>
</evidence>
<organism evidence="20 21">
    <name type="scientific">Actinomadura mexicana</name>
    <dbReference type="NCBI Taxonomy" id="134959"/>
    <lineage>
        <taxon>Bacteria</taxon>
        <taxon>Bacillati</taxon>
        <taxon>Actinomycetota</taxon>
        <taxon>Actinomycetes</taxon>
        <taxon>Streptosporangiales</taxon>
        <taxon>Thermomonosporaceae</taxon>
        <taxon>Actinomadura</taxon>
    </lineage>
</organism>